<dbReference type="RefSeq" id="WP_331714975.1">
    <property type="nucleotide sequence ID" value="NZ_WPCU01000010.1"/>
</dbReference>
<dbReference type="EMBL" id="WPCU01000010">
    <property type="protein sequence ID" value="MVA77572.1"/>
    <property type="molecule type" value="Genomic_DNA"/>
</dbReference>
<feature type="domain" description="DNA polymerase III delta subunit-like C-terminal" evidence="8">
    <location>
        <begin position="201"/>
        <end position="316"/>
    </location>
</feature>
<protein>
    <recommendedName>
        <fullName evidence="1">DNA-directed DNA polymerase</fullName>
        <ecNumber evidence="1">2.7.7.7</ecNumber>
    </recommendedName>
</protein>
<keyword evidence="10" id="KW-1185">Reference proteome</keyword>
<dbReference type="AlphaFoldDB" id="A0A6A9V1V3"/>
<evidence type="ECO:0000256" key="7">
    <source>
        <dbReference type="ARBA" id="ARBA00049244"/>
    </source>
</evidence>
<keyword evidence="5" id="KW-0239">DNA-directed DNA polymerase</keyword>
<evidence type="ECO:0000313" key="9">
    <source>
        <dbReference type="EMBL" id="MVA77572.1"/>
    </source>
</evidence>
<dbReference type="PANTHER" id="PTHR34388">
    <property type="entry name" value="DNA POLYMERASE III SUBUNIT DELTA"/>
    <property type="match status" value="1"/>
</dbReference>
<dbReference type="GO" id="GO:0009360">
    <property type="term" value="C:DNA polymerase III complex"/>
    <property type="evidence" value="ECO:0007669"/>
    <property type="project" value="TreeGrafter"/>
</dbReference>
<comment type="caution">
    <text evidence="9">The sequence shown here is derived from an EMBL/GenBank/DDBJ whole genome shotgun (WGS) entry which is preliminary data.</text>
</comment>
<gene>
    <name evidence="9" type="primary">holA</name>
    <name evidence="9" type="ORF">GC722_16330</name>
</gene>
<dbReference type="GO" id="GO:0006261">
    <property type="term" value="P:DNA-templated DNA replication"/>
    <property type="evidence" value="ECO:0007669"/>
    <property type="project" value="TreeGrafter"/>
</dbReference>
<dbReference type="InterPro" id="IPR048466">
    <property type="entry name" value="DNA_pol3_delta-like_C"/>
</dbReference>
<evidence type="ECO:0000256" key="3">
    <source>
        <dbReference type="ARBA" id="ARBA00022695"/>
    </source>
</evidence>
<dbReference type="PANTHER" id="PTHR34388:SF1">
    <property type="entry name" value="DNA POLYMERASE III SUBUNIT DELTA"/>
    <property type="match status" value="1"/>
</dbReference>
<dbReference type="Pfam" id="PF21694">
    <property type="entry name" value="DNA_pol3_delta_C"/>
    <property type="match status" value="1"/>
</dbReference>
<dbReference type="SUPFAM" id="SSF52540">
    <property type="entry name" value="P-loop containing nucleoside triphosphate hydrolases"/>
    <property type="match status" value="1"/>
</dbReference>
<evidence type="ECO:0000256" key="6">
    <source>
        <dbReference type="ARBA" id="ARBA00034754"/>
    </source>
</evidence>
<dbReference type="Gene3D" id="1.20.272.10">
    <property type="match status" value="1"/>
</dbReference>
<evidence type="ECO:0000259" key="8">
    <source>
        <dbReference type="Pfam" id="PF21694"/>
    </source>
</evidence>
<dbReference type="EC" id="2.7.7.7" evidence="1"/>
<comment type="similarity">
    <text evidence="6">Belongs to the DNA polymerase HolA subunit family.</text>
</comment>
<dbReference type="NCBIfam" id="TIGR01128">
    <property type="entry name" value="holA"/>
    <property type="match status" value="1"/>
</dbReference>
<proteinExistence type="inferred from homology"/>
<keyword evidence="3 9" id="KW-0548">Nucleotidyltransferase</keyword>
<dbReference type="GO" id="GO:0003887">
    <property type="term" value="F:DNA-directed DNA polymerase activity"/>
    <property type="evidence" value="ECO:0007669"/>
    <property type="project" value="UniProtKB-KW"/>
</dbReference>
<evidence type="ECO:0000256" key="1">
    <source>
        <dbReference type="ARBA" id="ARBA00012417"/>
    </source>
</evidence>
<dbReference type="InterPro" id="IPR008921">
    <property type="entry name" value="DNA_pol3_clamp-load_cplx_C"/>
</dbReference>
<reference evidence="9 10" key="1">
    <citation type="submission" date="2019-12" db="EMBL/GenBank/DDBJ databases">
        <title>Auraticoccus cholistani sp. nov., an actinomycete isolated from soil of Cholistan desert.</title>
        <authorList>
            <person name="Cheema M.T."/>
        </authorList>
    </citation>
    <scope>NUCLEOTIDE SEQUENCE [LARGE SCALE GENOMIC DNA]</scope>
    <source>
        <strain evidence="9 10">F435</strain>
    </source>
</reference>
<evidence type="ECO:0000256" key="2">
    <source>
        <dbReference type="ARBA" id="ARBA00022679"/>
    </source>
</evidence>
<evidence type="ECO:0000313" key="10">
    <source>
        <dbReference type="Proteomes" id="UP000435304"/>
    </source>
</evidence>
<accession>A0A6A9V1V3</accession>
<evidence type="ECO:0000256" key="5">
    <source>
        <dbReference type="ARBA" id="ARBA00022932"/>
    </source>
</evidence>
<organism evidence="9 10">
    <name type="scientific">Auraticoccus cholistanensis</name>
    <dbReference type="NCBI Taxonomy" id="2656650"/>
    <lineage>
        <taxon>Bacteria</taxon>
        <taxon>Bacillati</taxon>
        <taxon>Actinomycetota</taxon>
        <taxon>Actinomycetes</taxon>
        <taxon>Propionibacteriales</taxon>
        <taxon>Propionibacteriaceae</taxon>
        <taxon>Auraticoccus</taxon>
    </lineage>
</organism>
<dbReference type="InterPro" id="IPR005790">
    <property type="entry name" value="DNA_polIII_delta"/>
</dbReference>
<name>A0A6A9V1V3_9ACTN</name>
<dbReference type="SUPFAM" id="SSF48019">
    <property type="entry name" value="post-AAA+ oligomerization domain-like"/>
    <property type="match status" value="1"/>
</dbReference>
<dbReference type="Proteomes" id="UP000435304">
    <property type="component" value="Unassembled WGS sequence"/>
</dbReference>
<keyword evidence="2 9" id="KW-0808">Transferase</keyword>
<keyword evidence="4" id="KW-0235">DNA replication</keyword>
<comment type="catalytic activity">
    <reaction evidence="7">
        <text>DNA(n) + a 2'-deoxyribonucleoside 5'-triphosphate = DNA(n+1) + diphosphate</text>
        <dbReference type="Rhea" id="RHEA:22508"/>
        <dbReference type="Rhea" id="RHEA-COMP:17339"/>
        <dbReference type="Rhea" id="RHEA-COMP:17340"/>
        <dbReference type="ChEBI" id="CHEBI:33019"/>
        <dbReference type="ChEBI" id="CHEBI:61560"/>
        <dbReference type="ChEBI" id="CHEBI:173112"/>
        <dbReference type="EC" id="2.7.7.7"/>
    </reaction>
</comment>
<dbReference type="Gene3D" id="3.40.50.300">
    <property type="entry name" value="P-loop containing nucleotide triphosphate hydrolases"/>
    <property type="match status" value="1"/>
</dbReference>
<dbReference type="GO" id="GO:0003677">
    <property type="term" value="F:DNA binding"/>
    <property type="evidence" value="ECO:0007669"/>
    <property type="project" value="InterPro"/>
</dbReference>
<evidence type="ECO:0000256" key="4">
    <source>
        <dbReference type="ARBA" id="ARBA00022705"/>
    </source>
</evidence>
<dbReference type="InterPro" id="IPR027417">
    <property type="entry name" value="P-loop_NTPase"/>
</dbReference>
<sequence>MAGSRAVLGRVVLVSGPEALLADRAVNELLNAARAEAPGAEEHDVQASQLDAGLLAELTGGSLFASASVVVVRDLANLPAELAEPVLQLATAPEPESAVVLVHGGGAKGKGLLDKLKKAGVEVVDCPALKAWELPQFVAGEVRRLRARIEPPAATLLVEAVGHDLRSLAAAVQQLVADADGPEVTEALVRRYFGGRAEVTSFAVADAALAGRADQAMEQLRWALSTGVAHVLVSSALASGLRGLGRLHSLPSTGMREADIGREVGVPPWKIKSMRQQLRGWDQAGLARAIAVVARADADVKGAADDPDYALESAVLAVTRCRTR</sequence>
<dbReference type="Gene3D" id="1.10.8.60">
    <property type="match status" value="1"/>
</dbReference>